<dbReference type="EMBL" id="JAOPJF010000010">
    <property type="protein sequence ID" value="KAK1147767.1"/>
    <property type="molecule type" value="Genomic_DNA"/>
</dbReference>
<protein>
    <submittedName>
        <fullName evidence="1">Lariat debranching enzyme</fullName>
    </submittedName>
</protein>
<dbReference type="Proteomes" id="UP001177260">
    <property type="component" value="Unassembled WGS sequence"/>
</dbReference>
<proteinExistence type="predicted"/>
<evidence type="ECO:0000313" key="1">
    <source>
        <dbReference type="EMBL" id="KAK1147767.1"/>
    </source>
</evidence>
<organism evidence="1 2">
    <name type="scientific">Aspergillus melleus</name>
    <dbReference type="NCBI Taxonomy" id="138277"/>
    <lineage>
        <taxon>Eukaryota</taxon>
        <taxon>Fungi</taxon>
        <taxon>Dikarya</taxon>
        <taxon>Ascomycota</taxon>
        <taxon>Pezizomycotina</taxon>
        <taxon>Eurotiomycetes</taxon>
        <taxon>Eurotiomycetidae</taxon>
        <taxon>Eurotiales</taxon>
        <taxon>Aspergillaceae</taxon>
        <taxon>Aspergillus</taxon>
        <taxon>Aspergillus subgen. Circumdati</taxon>
    </lineage>
</organism>
<reference evidence="1 2" key="1">
    <citation type="journal article" date="2023" name="ACS Omega">
        <title>Identification of the Neoaspergillic Acid Biosynthesis Gene Cluster by Establishing an In Vitro CRISPR-Ribonucleoprotein Genetic System in Aspergillus melleus.</title>
        <authorList>
            <person name="Yuan B."/>
            <person name="Grau M.F."/>
            <person name="Murata R.M."/>
            <person name="Torok T."/>
            <person name="Venkateswaran K."/>
            <person name="Stajich J.E."/>
            <person name="Wang C.C.C."/>
        </authorList>
    </citation>
    <scope>NUCLEOTIDE SEQUENCE [LARGE SCALE GENOMIC DNA]</scope>
    <source>
        <strain evidence="1 2">IMV 1140</strain>
    </source>
</reference>
<gene>
    <name evidence="1" type="primary">DBR1</name>
    <name evidence="1" type="ORF">N8T08_000280</name>
</gene>
<evidence type="ECO:0000313" key="2">
    <source>
        <dbReference type="Proteomes" id="UP001177260"/>
    </source>
</evidence>
<name>A0ACC3BAR8_9EURO</name>
<accession>A0ACC3BAR8</accession>
<comment type="caution">
    <text evidence="1">The sequence shown here is derived from an EMBL/GenBank/DDBJ whole genome shotgun (WGS) entry which is preliminary data.</text>
</comment>
<keyword evidence="2" id="KW-1185">Reference proteome</keyword>
<sequence length="738" mass="82841">MEAPPSNSASIRVALEGCGHGCLHDIYASVEKSATLKGWDGVDLLIIGGDFQAVRNSNDMACMSVPQKYKELGDFHEYYSGQRTAPYLTIFIGGNHEAGNHLFELHYGGWVAPNIYYLGAANVIRCGPLRVAGMSGIWKGYDYRRPHHERLPYNRDDIQSIYHVRELDVRKLLQIRTQVDLGLSHDWPKQVELSGDYETLFRIKNGFRQDSQEGKLGNQAAKYVLDRLRPAYWFSAHLHVRFVASVQHGEYLIPGNPVKRQATSPPHTTPRAPTVPYPFGLDGAFNSLLTVEAGEVPRPRPRPTRIVPAEPELPSIRANQEEPMETTPSKSYSEPTENPKEAETLKEAENPAELREVVRTEDQNAENIQNRTAAWNDFHTVAAKSEAAENARYLQELGHNQGLDAPNSTYNQTWRKVVSDQDGSGRTLDRIERNGNTTISGSKKQKLEHEAVKNVDEIDLDLDSDSEKETASKTDAKSEPQAAPRSPKLDSSDRADENVSSIQPQTPQAIESGVSEELRSQLPASFARPAPQPEFSQLNEPLPDAISNKTTHFLALDKCLPQRDFLQLVEFNTISDLEEAQCERPYRLQYDKEWLAITRVFDDHLILGDLQAKIPSDKGDAFYKQQIVEAEQWIEEHVVKPGKMTIPENFEPTAPVYDPSVPITTEEMPIEYTNPQTAQFCELIGIENKFHMSDEERQARMAAGPRPERHRFHRRGGGPGRGRGGYGRGRGGGRGGRR</sequence>